<feature type="transmembrane region" description="Helical" evidence="7">
    <location>
        <begin position="918"/>
        <end position="937"/>
    </location>
</feature>
<dbReference type="SMART" id="SM00239">
    <property type="entry name" value="C2"/>
    <property type="match status" value="2"/>
</dbReference>
<dbReference type="Gene3D" id="1.20.120.20">
    <property type="entry name" value="Apolipoprotein"/>
    <property type="match status" value="1"/>
</dbReference>
<dbReference type="CDD" id="cd00030">
    <property type="entry name" value="C2"/>
    <property type="match status" value="1"/>
</dbReference>
<feature type="compositionally biased region" description="Basic and acidic residues" evidence="6">
    <location>
        <begin position="673"/>
        <end position="682"/>
    </location>
</feature>
<reference evidence="9 10" key="1">
    <citation type="submission" date="2018-07" db="EMBL/GenBank/DDBJ databases">
        <title>The complete nuclear genome of the prasinophyte Chloropicon primus (CCMP1205).</title>
        <authorList>
            <person name="Pombert J.-F."/>
            <person name="Otis C."/>
            <person name="Turmel M."/>
            <person name="Lemieux C."/>
        </authorList>
    </citation>
    <scope>NUCLEOTIDE SEQUENCE [LARGE SCALE GENOMIC DNA]</scope>
    <source>
        <strain evidence="9 10">CCMP1205</strain>
    </source>
</reference>
<evidence type="ECO:0000256" key="2">
    <source>
        <dbReference type="ARBA" id="ARBA00022692"/>
    </source>
</evidence>
<evidence type="ECO:0000313" key="10">
    <source>
        <dbReference type="Proteomes" id="UP000316726"/>
    </source>
</evidence>
<proteinExistence type="predicted"/>
<evidence type="ECO:0000256" key="6">
    <source>
        <dbReference type="SAM" id="MobiDB-lite"/>
    </source>
</evidence>
<name>A0A5B8MEW6_9CHLO</name>
<evidence type="ECO:0000256" key="7">
    <source>
        <dbReference type="SAM" id="Phobius"/>
    </source>
</evidence>
<evidence type="ECO:0000259" key="8">
    <source>
        <dbReference type="PROSITE" id="PS50004"/>
    </source>
</evidence>
<evidence type="ECO:0000256" key="4">
    <source>
        <dbReference type="ARBA" id="ARBA00022989"/>
    </source>
</evidence>
<accession>A0A5B8MEW6</accession>
<feature type="domain" description="C2" evidence="8">
    <location>
        <begin position="217"/>
        <end position="331"/>
    </location>
</feature>
<evidence type="ECO:0000256" key="5">
    <source>
        <dbReference type="ARBA" id="ARBA00023136"/>
    </source>
</evidence>
<keyword evidence="5 7" id="KW-0472">Membrane</keyword>
<feature type="region of interest" description="Disordered" evidence="6">
    <location>
        <begin position="650"/>
        <end position="699"/>
    </location>
</feature>
<dbReference type="PROSITE" id="PS50004">
    <property type="entry name" value="C2"/>
    <property type="match status" value="2"/>
</dbReference>
<evidence type="ECO:0000313" key="9">
    <source>
        <dbReference type="EMBL" id="QDZ19003.1"/>
    </source>
</evidence>
<organism evidence="9 10">
    <name type="scientific">Chloropicon primus</name>
    <dbReference type="NCBI Taxonomy" id="1764295"/>
    <lineage>
        <taxon>Eukaryota</taxon>
        <taxon>Viridiplantae</taxon>
        <taxon>Chlorophyta</taxon>
        <taxon>Chloropicophyceae</taxon>
        <taxon>Chloropicales</taxon>
        <taxon>Chloropicaceae</taxon>
        <taxon>Chloropicon</taxon>
    </lineage>
</organism>
<keyword evidence="4 7" id="KW-1133">Transmembrane helix</keyword>
<dbReference type="PANTHER" id="PTHR31425">
    <property type="entry name" value="PHOSPHORIBOSYLANTHRANILATE TRANSFERASE ISOFORM 1"/>
    <property type="match status" value="1"/>
</dbReference>
<feature type="domain" description="C2" evidence="8">
    <location>
        <begin position="390"/>
        <end position="567"/>
    </location>
</feature>
<dbReference type="Pfam" id="PF00168">
    <property type="entry name" value="C2"/>
    <property type="match status" value="2"/>
</dbReference>
<dbReference type="STRING" id="1764295.A0A5B8MEW6"/>
<dbReference type="InterPro" id="IPR047259">
    <property type="entry name" value="QUIRKY-like"/>
</dbReference>
<dbReference type="OrthoDB" id="67700at2759"/>
<feature type="compositionally biased region" description="Polar residues" evidence="6">
    <location>
        <begin position="683"/>
        <end position="698"/>
    </location>
</feature>
<feature type="transmembrane region" description="Helical" evidence="7">
    <location>
        <begin position="1235"/>
        <end position="1255"/>
    </location>
</feature>
<dbReference type="PANTHER" id="PTHR31425:SF50">
    <property type="entry name" value="FT-INTERACTING PROTEIN 3-RELATED"/>
    <property type="match status" value="1"/>
</dbReference>
<dbReference type="Pfam" id="PF08372">
    <property type="entry name" value="PRT_C"/>
    <property type="match status" value="1"/>
</dbReference>
<sequence length="1314" mass="147177">MSTSSRGPGLDCVVRVHESRNVVDKGEALNYCVCVVSIVRTSYESLQEEVLDRVRYVSAPAHRQKLKLARPQVWKQTSSKECSIHWQKHNPREAFALSLRPRSGRLYWTDGSEEDRRGGRVSDVKEEEMLWNLTNMPRVKLEVYGVGSPSSPKEKFLGQAYLSWREITASLDASSRSPDGSTKVFLQMKPRNLKSRVGGYFVLSVEPALLPRGGAAPEGPTRAPSSYMKRMVLYCQVIKVENLRGGSVDPYVLVETQPASEFSRAARTRTKFQSLDPVFEEAFLFCGLRPELRDLRLSVWDENTGAKHACLGHITIPLEAVFHNQHNMKSYDHSGEEGQQSKVKDCTMVFELQQETSGHKDQSQSLLHLSLWFGTGEETLNACGNLERGIPGNVGDAVFYEPELRKLHVDILKAKNLPPKVKKNGYLAGRDSYCTVSMTGGPQKNSTQIQRSTLWPEFNEKFALMVAQNQLHKCAVKSGGLIHDGPFPAASEGSLSHRSKDIGFNNPALLSMVKKLGTRSPILTIKMFDYEPLHQSLGGGDRLIGKLKVPVSNLPTSVNGSTKPQWQPLVGGSGIKGMKYNDAPPELYFRACFEREDCPPAENKRAIGSVSITLKKVYLEPTAASIASERGGLYCLVKYGKELVKTPCRQTRTKAGSGSSLAGTRRTSRSARSARDSERSEYNDYQSLGSIATHRSSGQGTGRLDYDLFSHDDSLQVNDLQIFKFGDRCAFPVCEPSSLISVGIFDNADMKLSKIQMRLSTFLRRSNRMLYPISIDMPENKETLHVGYLEFSITIKYDSKLDLWARYFTLTQPSTHYTDPLPLKVRYNAQVQEHELLKASVSRGPKKLSPDVGKVMLDTENIKFSIACLQARIASITESVKNLIPVDLTKLDMYNPITWEKPWLSTVIAAAACLAIQYAEYLLPVTFLLLVVAGLFLRKFQRQIILYELSRLSKTEEAKEGAESPGKTGSQVSDLMKGLKLDTPVVLDDQTVLDEEDEKGQGADFCIPDFESNSFNVDCFWQEESERIVRDRDGKDSESRRQPRASEKKLARVKRKVEILKLTVEDKLLTVKTKAGSKINVVKVKMGGRVDGVKIKLEDKLKHINKALKTKFPHLEVKLRDIQSANRTLKESVKDTASKVKSRVGHAVSGVRNKAGEVFTKAGGAIDGVKDMARKEMLAVRRRAGFVVMMDKYVELKKQYNELKSYSGITQMMLGDLNKGLQNVRGLILWTDPRVSFFCVFGCFLSSLFLFWFGLKVALQLSVLYVLRPPFLQDPLPPVPLIPFFRMASVQESPLWCYLGIMQKKADVNNKKEA</sequence>
<protein>
    <recommendedName>
        <fullName evidence="8">C2 domain-containing protein</fullName>
    </recommendedName>
</protein>
<dbReference type="EMBL" id="CP031035">
    <property type="protein sequence ID" value="QDZ19003.1"/>
    <property type="molecule type" value="Genomic_DNA"/>
</dbReference>
<dbReference type="InterPro" id="IPR035892">
    <property type="entry name" value="C2_domain_sf"/>
</dbReference>
<keyword evidence="3" id="KW-0677">Repeat</keyword>
<evidence type="ECO:0000256" key="1">
    <source>
        <dbReference type="ARBA" id="ARBA00004141"/>
    </source>
</evidence>
<keyword evidence="2 7" id="KW-0812">Transmembrane</keyword>
<dbReference type="SUPFAM" id="SSF49562">
    <property type="entry name" value="C2 domain (Calcium/lipid-binding domain, CaLB)"/>
    <property type="match status" value="2"/>
</dbReference>
<dbReference type="Proteomes" id="UP000316726">
    <property type="component" value="Chromosome 2"/>
</dbReference>
<dbReference type="Gene3D" id="2.60.40.150">
    <property type="entry name" value="C2 domain"/>
    <property type="match status" value="2"/>
</dbReference>
<keyword evidence="10" id="KW-1185">Reference proteome</keyword>
<comment type="subcellular location">
    <subcellularLocation>
        <location evidence="1">Membrane</location>
        <topology evidence="1">Multi-pass membrane protein</topology>
    </subcellularLocation>
</comment>
<evidence type="ECO:0000256" key="3">
    <source>
        <dbReference type="ARBA" id="ARBA00022737"/>
    </source>
</evidence>
<dbReference type="GO" id="GO:0016020">
    <property type="term" value="C:membrane"/>
    <property type="evidence" value="ECO:0007669"/>
    <property type="project" value="UniProtKB-SubCell"/>
</dbReference>
<gene>
    <name evidence="9" type="ORF">A3770_02p15210</name>
</gene>
<feature type="compositionally biased region" description="Low complexity" evidence="6">
    <location>
        <begin position="655"/>
        <end position="665"/>
    </location>
</feature>
<dbReference type="InterPro" id="IPR013583">
    <property type="entry name" value="MCTP_C"/>
</dbReference>
<dbReference type="InterPro" id="IPR000008">
    <property type="entry name" value="C2_dom"/>
</dbReference>